<dbReference type="AlphaFoldDB" id="A0A4R3J5E9"/>
<dbReference type="Gene3D" id="1.10.357.10">
    <property type="entry name" value="Tetracycline Repressor, domain 2"/>
    <property type="match status" value="1"/>
</dbReference>
<reference evidence="7 8" key="1">
    <citation type="submission" date="2019-03" db="EMBL/GenBank/DDBJ databases">
        <title>Genomic Encyclopedia of Type Strains, Phase IV (KMG-IV): sequencing the most valuable type-strain genomes for metagenomic binning, comparative biology and taxonomic classification.</title>
        <authorList>
            <person name="Goeker M."/>
        </authorList>
    </citation>
    <scope>NUCLEOTIDE SEQUENCE [LARGE SCALE GENOMIC DNA]</scope>
    <source>
        <strain evidence="7 8">DSM 101688</strain>
    </source>
</reference>
<evidence type="ECO:0000313" key="7">
    <source>
        <dbReference type="EMBL" id="TCS60537.1"/>
    </source>
</evidence>
<evidence type="ECO:0000313" key="8">
    <source>
        <dbReference type="Proteomes" id="UP000295304"/>
    </source>
</evidence>
<dbReference type="InterPro" id="IPR009057">
    <property type="entry name" value="Homeodomain-like_sf"/>
</dbReference>
<gene>
    <name evidence="7" type="ORF">EDD55_11011</name>
</gene>
<keyword evidence="4" id="KW-0804">Transcription</keyword>
<dbReference type="OrthoDB" id="9808189at2"/>
<keyword evidence="8" id="KW-1185">Reference proteome</keyword>
<dbReference type="InterPro" id="IPR039538">
    <property type="entry name" value="BetI_C"/>
</dbReference>
<dbReference type="SUPFAM" id="SSF48498">
    <property type="entry name" value="Tetracyclin repressor-like, C-terminal domain"/>
    <property type="match status" value="1"/>
</dbReference>
<feature type="DNA-binding region" description="H-T-H motif" evidence="5">
    <location>
        <begin position="33"/>
        <end position="52"/>
    </location>
</feature>
<keyword evidence="3 5" id="KW-0238">DNA-binding</keyword>
<dbReference type="PROSITE" id="PS50977">
    <property type="entry name" value="HTH_TETR_2"/>
    <property type="match status" value="1"/>
</dbReference>
<proteinExistence type="predicted"/>
<organism evidence="7 8">
    <name type="scientific">Varunaivibrio sulfuroxidans</name>
    <dbReference type="NCBI Taxonomy" id="1773489"/>
    <lineage>
        <taxon>Bacteria</taxon>
        <taxon>Pseudomonadati</taxon>
        <taxon>Pseudomonadota</taxon>
        <taxon>Alphaproteobacteria</taxon>
        <taxon>Rhodospirillales</taxon>
        <taxon>Magnetovibrionaceae</taxon>
        <taxon>Varunaivibrio</taxon>
    </lineage>
</organism>
<dbReference type="PRINTS" id="PR00455">
    <property type="entry name" value="HTHTETR"/>
</dbReference>
<evidence type="ECO:0000256" key="4">
    <source>
        <dbReference type="ARBA" id="ARBA00023163"/>
    </source>
</evidence>
<dbReference type="PANTHER" id="PTHR30055">
    <property type="entry name" value="HTH-TYPE TRANSCRIPTIONAL REGULATOR RUTR"/>
    <property type="match status" value="1"/>
</dbReference>
<dbReference type="GO" id="GO:0003700">
    <property type="term" value="F:DNA-binding transcription factor activity"/>
    <property type="evidence" value="ECO:0007669"/>
    <property type="project" value="TreeGrafter"/>
</dbReference>
<dbReference type="Pfam" id="PF13977">
    <property type="entry name" value="TetR_C_6"/>
    <property type="match status" value="1"/>
</dbReference>
<dbReference type="RefSeq" id="WP_132939851.1">
    <property type="nucleotide sequence ID" value="NZ_CP119676.1"/>
</dbReference>
<dbReference type="PANTHER" id="PTHR30055:SF226">
    <property type="entry name" value="HTH-TYPE TRANSCRIPTIONAL REGULATOR PKSA"/>
    <property type="match status" value="1"/>
</dbReference>
<evidence type="ECO:0000256" key="1">
    <source>
        <dbReference type="ARBA" id="ARBA00022491"/>
    </source>
</evidence>
<dbReference type="SUPFAM" id="SSF46689">
    <property type="entry name" value="Homeodomain-like"/>
    <property type="match status" value="1"/>
</dbReference>
<evidence type="ECO:0000259" key="6">
    <source>
        <dbReference type="PROSITE" id="PS50977"/>
    </source>
</evidence>
<name>A0A4R3J5E9_9PROT</name>
<comment type="caution">
    <text evidence="7">The sequence shown here is derived from an EMBL/GenBank/DDBJ whole genome shotgun (WGS) entry which is preliminary data.</text>
</comment>
<dbReference type="InterPro" id="IPR001647">
    <property type="entry name" value="HTH_TetR"/>
</dbReference>
<keyword evidence="2" id="KW-0805">Transcription regulation</keyword>
<accession>A0A4R3J5E9</accession>
<evidence type="ECO:0000256" key="2">
    <source>
        <dbReference type="ARBA" id="ARBA00023015"/>
    </source>
</evidence>
<dbReference type="InterPro" id="IPR036271">
    <property type="entry name" value="Tet_transcr_reg_TetR-rel_C_sf"/>
</dbReference>
<evidence type="ECO:0000256" key="3">
    <source>
        <dbReference type="ARBA" id="ARBA00023125"/>
    </source>
</evidence>
<dbReference type="InterPro" id="IPR050109">
    <property type="entry name" value="HTH-type_TetR-like_transc_reg"/>
</dbReference>
<dbReference type="GO" id="GO:0000976">
    <property type="term" value="F:transcription cis-regulatory region binding"/>
    <property type="evidence" value="ECO:0007669"/>
    <property type="project" value="TreeGrafter"/>
</dbReference>
<keyword evidence="1" id="KW-0678">Repressor</keyword>
<dbReference type="Pfam" id="PF00440">
    <property type="entry name" value="TetR_N"/>
    <property type="match status" value="1"/>
</dbReference>
<sequence length="201" mass="22311">MRTVDQKLRDRRRRHILTAAISCFIRDGFHRASMQEICKEAGMSPGNLYRYFDSKEAIIEAIAEDERKENATYYAKLFRAKNFLKSLGKMLGASLKKASDPNYERIALEVAAEASRNPKVAAMFAQNEAETKASLVLALRDAAARGEIDGQLDFEAVATILIAVADGAIGRMSLDPALRTTALMPTMKIMITRFLRPPDGP</sequence>
<dbReference type="EMBL" id="SLZW01000010">
    <property type="protein sequence ID" value="TCS60537.1"/>
    <property type="molecule type" value="Genomic_DNA"/>
</dbReference>
<dbReference type="Proteomes" id="UP000295304">
    <property type="component" value="Unassembled WGS sequence"/>
</dbReference>
<protein>
    <submittedName>
        <fullName evidence="7">TetR family transcriptional regulator</fullName>
    </submittedName>
</protein>
<feature type="domain" description="HTH tetR-type" evidence="6">
    <location>
        <begin position="10"/>
        <end position="70"/>
    </location>
</feature>
<evidence type="ECO:0000256" key="5">
    <source>
        <dbReference type="PROSITE-ProRule" id="PRU00335"/>
    </source>
</evidence>